<feature type="DNA-binding region" description="H-T-H motif" evidence="5">
    <location>
        <begin position="54"/>
        <end position="73"/>
    </location>
</feature>
<evidence type="ECO:0000313" key="9">
    <source>
        <dbReference type="Proteomes" id="UP000277094"/>
    </source>
</evidence>
<evidence type="ECO:0000256" key="3">
    <source>
        <dbReference type="ARBA" id="ARBA00023125"/>
    </source>
</evidence>
<dbReference type="InterPro" id="IPR036271">
    <property type="entry name" value="Tet_transcr_reg_TetR-rel_C_sf"/>
</dbReference>
<dbReference type="AlphaFoldDB" id="A0A3N0DWV9"/>
<dbReference type="RefSeq" id="WP_123234604.1">
    <property type="nucleotide sequence ID" value="NZ_RJSG01000002.1"/>
</dbReference>
<evidence type="ECO:0000256" key="2">
    <source>
        <dbReference type="ARBA" id="ARBA00023015"/>
    </source>
</evidence>
<feature type="region of interest" description="Disordered" evidence="6">
    <location>
        <begin position="1"/>
        <end position="30"/>
    </location>
</feature>
<evidence type="ECO:0000259" key="7">
    <source>
        <dbReference type="PROSITE" id="PS50977"/>
    </source>
</evidence>
<keyword evidence="4" id="KW-0804">Transcription</keyword>
<dbReference type="SUPFAM" id="SSF48498">
    <property type="entry name" value="Tetracyclin repressor-like, C-terminal domain"/>
    <property type="match status" value="1"/>
</dbReference>
<feature type="domain" description="HTH tetR-type" evidence="7">
    <location>
        <begin position="31"/>
        <end position="91"/>
    </location>
</feature>
<dbReference type="Gene3D" id="1.10.357.10">
    <property type="entry name" value="Tetracycline Repressor, domain 2"/>
    <property type="match status" value="1"/>
</dbReference>
<evidence type="ECO:0000256" key="1">
    <source>
        <dbReference type="ARBA" id="ARBA00022491"/>
    </source>
</evidence>
<evidence type="ECO:0000256" key="6">
    <source>
        <dbReference type="SAM" id="MobiDB-lite"/>
    </source>
</evidence>
<feature type="compositionally biased region" description="Low complexity" evidence="6">
    <location>
        <begin position="11"/>
        <end position="25"/>
    </location>
</feature>
<dbReference type="InterPro" id="IPR039538">
    <property type="entry name" value="BetI_C"/>
</dbReference>
<gene>
    <name evidence="8" type="ORF">EFL95_14425</name>
</gene>
<organism evidence="8 9">
    <name type="scientific">Nocardioides marmorisolisilvae</name>
    <dbReference type="NCBI Taxonomy" id="1542737"/>
    <lineage>
        <taxon>Bacteria</taxon>
        <taxon>Bacillati</taxon>
        <taxon>Actinomycetota</taxon>
        <taxon>Actinomycetes</taxon>
        <taxon>Propionibacteriales</taxon>
        <taxon>Nocardioidaceae</taxon>
        <taxon>Nocardioides</taxon>
    </lineage>
</organism>
<dbReference type="Pfam" id="PF00440">
    <property type="entry name" value="TetR_N"/>
    <property type="match status" value="1"/>
</dbReference>
<dbReference type="PROSITE" id="PS50977">
    <property type="entry name" value="HTH_TETR_2"/>
    <property type="match status" value="1"/>
</dbReference>
<dbReference type="SUPFAM" id="SSF46689">
    <property type="entry name" value="Homeodomain-like"/>
    <property type="match status" value="1"/>
</dbReference>
<reference evidence="8 9" key="1">
    <citation type="submission" date="2018-11" db="EMBL/GenBank/DDBJ databases">
        <authorList>
            <person name="Li F."/>
        </authorList>
    </citation>
    <scope>NUCLEOTIDE SEQUENCE [LARGE SCALE GENOMIC DNA]</scope>
    <source>
        <strain evidence="8 9">KIS18-7</strain>
    </source>
</reference>
<keyword evidence="2" id="KW-0805">Transcription regulation</keyword>
<sequence length="221" mass="24185">MTTSPLRAHVQPRTTARPIPQQRRTQAQRRAESERRLLDAAAELIVERGIEGTSLAEIGRVAGYSHGLVHQRFGSKEALVERLNTEAVRMFTTATLAAVGTTRGLAALRIVADTYLDLVQAEDPLGRVHLVVWTEAVARASERRSYRVTWDRYFRSAFAQLILDAAADGTVRSDVDVDAMSMVVVGLLRGVALQLMLDPAGATAETRAAVLDHLTRMLAAD</sequence>
<evidence type="ECO:0000313" key="8">
    <source>
        <dbReference type="EMBL" id="RNL80102.1"/>
    </source>
</evidence>
<keyword evidence="1" id="KW-0678">Repressor</keyword>
<evidence type="ECO:0000256" key="4">
    <source>
        <dbReference type="ARBA" id="ARBA00023163"/>
    </source>
</evidence>
<dbReference type="PRINTS" id="PR00455">
    <property type="entry name" value="HTHTETR"/>
</dbReference>
<dbReference type="InterPro" id="IPR001647">
    <property type="entry name" value="HTH_TetR"/>
</dbReference>
<dbReference type="EMBL" id="RJSG01000002">
    <property type="protein sequence ID" value="RNL80102.1"/>
    <property type="molecule type" value="Genomic_DNA"/>
</dbReference>
<comment type="caution">
    <text evidence="8">The sequence shown here is derived from an EMBL/GenBank/DDBJ whole genome shotgun (WGS) entry which is preliminary data.</text>
</comment>
<accession>A0A3N0DWV9</accession>
<dbReference type="GO" id="GO:0000976">
    <property type="term" value="F:transcription cis-regulatory region binding"/>
    <property type="evidence" value="ECO:0007669"/>
    <property type="project" value="TreeGrafter"/>
</dbReference>
<dbReference type="InterPro" id="IPR009057">
    <property type="entry name" value="Homeodomain-like_sf"/>
</dbReference>
<evidence type="ECO:0000256" key="5">
    <source>
        <dbReference type="PROSITE-ProRule" id="PRU00335"/>
    </source>
</evidence>
<dbReference type="OrthoDB" id="3403733at2"/>
<dbReference type="Pfam" id="PF13977">
    <property type="entry name" value="TetR_C_6"/>
    <property type="match status" value="1"/>
</dbReference>
<dbReference type="Proteomes" id="UP000277094">
    <property type="component" value="Unassembled WGS sequence"/>
</dbReference>
<name>A0A3N0DWV9_9ACTN</name>
<keyword evidence="9" id="KW-1185">Reference proteome</keyword>
<keyword evidence="3 5" id="KW-0238">DNA-binding</keyword>
<dbReference type="InterPro" id="IPR050109">
    <property type="entry name" value="HTH-type_TetR-like_transc_reg"/>
</dbReference>
<dbReference type="PANTHER" id="PTHR30055">
    <property type="entry name" value="HTH-TYPE TRANSCRIPTIONAL REGULATOR RUTR"/>
    <property type="match status" value="1"/>
</dbReference>
<proteinExistence type="predicted"/>
<dbReference type="GO" id="GO:0003700">
    <property type="term" value="F:DNA-binding transcription factor activity"/>
    <property type="evidence" value="ECO:0007669"/>
    <property type="project" value="TreeGrafter"/>
</dbReference>
<dbReference type="PANTHER" id="PTHR30055:SF234">
    <property type="entry name" value="HTH-TYPE TRANSCRIPTIONAL REGULATOR BETI"/>
    <property type="match status" value="1"/>
</dbReference>
<protein>
    <submittedName>
        <fullName evidence="8">TetR/AcrR family transcriptional regulator</fullName>
    </submittedName>
</protein>